<name>A0AA41UWE3_PAPNU</name>
<evidence type="ECO:0000313" key="4">
    <source>
        <dbReference type="Proteomes" id="UP001177140"/>
    </source>
</evidence>
<gene>
    <name evidence="3" type="ORF">MKW94_008055</name>
</gene>
<keyword evidence="4" id="KW-1185">Reference proteome</keyword>
<dbReference type="AlphaFoldDB" id="A0AA41UWE3"/>
<dbReference type="GO" id="GO:1990904">
    <property type="term" value="C:ribonucleoprotein complex"/>
    <property type="evidence" value="ECO:0007669"/>
    <property type="project" value="UniProtKB-KW"/>
</dbReference>
<dbReference type="Gene3D" id="2.20.25.30">
    <property type="match status" value="1"/>
</dbReference>
<dbReference type="GO" id="GO:0005840">
    <property type="term" value="C:ribosome"/>
    <property type="evidence" value="ECO:0007669"/>
    <property type="project" value="UniProtKB-KW"/>
</dbReference>
<dbReference type="GO" id="GO:0003735">
    <property type="term" value="F:structural constituent of ribosome"/>
    <property type="evidence" value="ECO:0007669"/>
    <property type="project" value="InterPro"/>
</dbReference>
<reference evidence="3" key="1">
    <citation type="submission" date="2022-03" db="EMBL/GenBank/DDBJ databases">
        <title>A functionally conserved STORR gene fusion in Papaver species that diverged 16.8 million years ago.</title>
        <authorList>
            <person name="Catania T."/>
        </authorList>
    </citation>
    <scope>NUCLEOTIDE SEQUENCE</scope>
    <source>
        <strain evidence="3">S-191538</strain>
    </source>
</reference>
<comment type="caution">
    <text evidence="3">The sequence shown here is derived from an EMBL/GenBank/DDBJ whole genome shotgun (WGS) entry which is preliminary data.</text>
</comment>
<protein>
    <submittedName>
        <fullName evidence="3">Uncharacterized protein</fullName>
    </submittedName>
</protein>
<dbReference type="InterPro" id="IPR011331">
    <property type="entry name" value="Ribosomal_eL37/eL43"/>
</dbReference>
<evidence type="ECO:0000313" key="3">
    <source>
        <dbReference type="EMBL" id="MCL7025220.1"/>
    </source>
</evidence>
<proteinExistence type="predicted"/>
<evidence type="ECO:0000256" key="1">
    <source>
        <dbReference type="ARBA" id="ARBA00022980"/>
    </source>
</evidence>
<sequence>MGTGTRSFGKRRNKILVRTHLTLNHLEKPLRRKTTGSGRMQYLGNVPRKYQSGFREEYTLREKSSGVVD</sequence>
<keyword evidence="1" id="KW-0689">Ribosomal protein</keyword>
<dbReference type="GO" id="GO:0006412">
    <property type="term" value="P:translation"/>
    <property type="evidence" value="ECO:0007669"/>
    <property type="project" value="InterPro"/>
</dbReference>
<organism evidence="3 4">
    <name type="scientific">Papaver nudicaule</name>
    <name type="common">Iceland poppy</name>
    <dbReference type="NCBI Taxonomy" id="74823"/>
    <lineage>
        <taxon>Eukaryota</taxon>
        <taxon>Viridiplantae</taxon>
        <taxon>Streptophyta</taxon>
        <taxon>Embryophyta</taxon>
        <taxon>Tracheophyta</taxon>
        <taxon>Spermatophyta</taxon>
        <taxon>Magnoliopsida</taxon>
        <taxon>Ranunculales</taxon>
        <taxon>Papaveraceae</taxon>
        <taxon>Papaveroideae</taxon>
        <taxon>Papaver</taxon>
    </lineage>
</organism>
<dbReference type="Proteomes" id="UP001177140">
    <property type="component" value="Unassembled WGS sequence"/>
</dbReference>
<evidence type="ECO:0000256" key="2">
    <source>
        <dbReference type="ARBA" id="ARBA00023274"/>
    </source>
</evidence>
<dbReference type="EMBL" id="JAJJMA010042793">
    <property type="protein sequence ID" value="MCL7025220.1"/>
    <property type="molecule type" value="Genomic_DNA"/>
</dbReference>
<accession>A0AA41UWE3</accession>
<keyword evidence="2" id="KW-0687">Ribonucleoprotein</keyword>